<dbReference type="AlphaFoldDB" id="A0A381IC28"/>
<dbReference type="CDD" id="cd00165">
    <property type="entry name" value="S4"/>
    <property type="match status" value="1"/>
</dbReference>
<dbReference type="GO" id="GO:0160139">
    <property type="term" value="F:23S rRNA pseudouridine(2605) synthase activity"/>
    <property type="evidence" value="ECO:0007669"/>
    <property type="project" value="UniProtKB-EC"/>
</dbReference>
<evidence type="ECO:0000313" key="3">
    <source>
        <dbReference type="EMBL" id="SUY25203.1"/>
    </source>
</evidence>
<dbReference type="EC" id="5.4.99.22" evidence="3"/>
<feature type="domain" description="RNA-binding S4" evidence="2">
    <location>
        <begin position="1"/>
        <end position="40"/>
    </location>
</feature>
<evidence type="ECO:0000259" key="2">
    <source>
        <dbReference type="Pfam" id="PF01479"/>
    </source>
</evidence>
<keyword evidence="1" id="KW-0694">RNA-binding</keyword>
<dbReference type="Pfam" id="PF01479">
    <property type="entry name" value="S4"/>
    <property type="match status" value="1"/>
</dbReference>
<dbReference type="InterPro" id="IPR050343">
    <property type="entry name" value="RsuA_PseudoU_synthase"/>
</dbReference>
<keyword evidence="3" id="KW-0413">Isomerase</keyword>
<protein>
    <submittedName>
        <fullName evidence="3">23S RNA and tRNA pseudouridine synthase</fullName>
        <ecNumber evidence="3">5.4.99.22</ecNumber>
    </submittedName>
</protein>
<dbReference type="EMBL" id="UFWD01000001">
    <property type="protein sequence ID" value="SUY25203.1"/>
    <property type="molecule type" value="Genomic_DNA"/>
</dbReference>
<dbReference type="PANTHER" id="PTHR47683">
    <property type="entry name" value="PSEUDOURIDINE SYNTHASE FAMILY PROTEIN-RELATED"/>
    <property type="match status" value="1"/>
</dbReference>
<name>A0A381IC28_CLODI</name>
<gene>
    <name evidence="3" type="primary">rluB_2</name>
    <name evidence="3" type="ORF">NCTC13307_02685</name>
</gene>
<dbReference type="InterPro" id="IPR036986">
    <property type="entry name" value="S4_RNA-bd_sf"/>
</dbReference>
<dbReference type="SUPFAM" id="SSF55174">
    <property type="entry name" value="Alpha-L RNA-binding motif"/>
    <property type="match status" value="1"/>
</dbReference>
<evidence type="ECO:0000256" key="1">
    <source>
        <dbReference type="PROSITE-ProRule" id="PRU00182"/>
    </source>
</evidence>
<dbReference type="InterPro" id="IPR002942">
    <property type="entry name" value="S4_RNA-bd"/>
</dbReference>
<proteinExistence type="predicted"/>
<sequence length="46" mass="5117">MRINKYIASCGIASRRKAEEIILGGRIKVNGSVVKELSLILMKKKT</sequence>
<dbReference type="Gene3D" id="3.10.290.10">
    <property type="entry name" value="RNA-binding S4 domain"/>
    <property type="match status" value="1"/>
</dbReference>
<organism evidence="3">
    <name type="scientific">Clostridioides difficile</name>
    <name type="common">Peptoclostridium difficile</name>
    <dbReference type="NCBI Taxonomy" id="1496"/>
    <lineage>
        <taxon>Bacteria</taxon>
        <taxon>Bacillati</taxon>
        <taxon>Bacillota</taxon>
        <taxon>Clostridia</taxon>
        <taxon>Peptostreptococcales</taxon>
        <taxon>Peptostreptococcaceae</taxon>
        <taxon>Clostridioides</taxon>
    </lineage>
</organism>
<reference evidence="3" key="1">
    <citation type="submission" date="2018-06" db="EMBL/GenBank/DDBJ databases">
        <authorList>
            <consortium name="Pathogen Informatics"/>
            <person name="Doyle S."/>
        </authorList>
    </citation>
    <scope>NUCLEOTIDE SEQUENCE</scope>
    <source>
        <strain evidence="3">NCTC13307</strain>
    </source>
</reference>
<accession>A0A381IC28</accession>
<dbReference type="PANTHER" id="PTHR47683:SF2">
    <property type="entry name" value="RNA-BINDING S4 DOMAIN-CONTAINING PROTEIN"/>
    <property type="match status" value="1"/>
</dbReference>
<dbReference type="PROSITE" id="PS50889">
    <property type="entry name" value="S4"/>
    <property type="match status" value="1"/>
</dbReference>
<dbReference type="GO" id="GO:0003723">
    <property type="term" value="F:RNA binding"/>
    <property type="evidence" value="ECO:0007669"/>
    <property type="project" value="UniProtKB-KW"/>
</dbReference>